<name>A0A3R8S4P1_9BURK</name>
<evidence type="ECO:0000256" key="3">
    <source>
        <dbReference type="SAM" id="MobiDB-lite"/>
    </source>
</evidence>
<feature type="chain" id="PRO_5018788457" evidence="4">
    <location>
        <begin position="40"/>
        <end position="745"/>
    </location>
</feature>
<dbReference type="PANTHER" id="PTHR37423">
    <property type="entry name" value="SOLUBLE LYTIC MUREIN TRANSGLYCOSYLASE-RELATED"/>
    <property type="match status" value="1"/>
</dbReference>
<dbReference type="PANTHER" id="PTHR37423:SF5">
    <property type="entry name" value="SOLUBLE LYTIC MUREIN TRANSGLYCOSYLASE"/>
    <property type="match status" value="1"/>
</dbReference>
<feature type="signal peptide" evidence="4">
    <location>
        <begin position="1"/>
        <end position="39"/>
    </location>
</feature>
<dbReference type="SUPFAM" id="SSF53955">
    <property type="entry name" value="Lysozyme-like"/>
    <property type="match status" value="1"/>
</dbReference>
<dbReference type="InterPro" id="IPR008939">
    <property type="entry name" value="Lytic_TGlycosylase_superhlx_U"/>
</dbReference>
<dbReference type="InterPro" id="IPR023346">
    <property type="entry name" value="Lysozyme-like_dom_sf"/>
</dbReference>
<dbReference type="GO" id="GO:0042597">
    <property type="term" value="C:periplasmic space"/>
    <property type="evidence" value="ECO:0007669"/>
    <property type="project" value="InterPro"/>
</dbReference>
<evidence type="ECO:0000256" key="4">
    <source>
        <dbReference type="SAM" id="SignalP"/>
    </source>
</evidence>
<dbReference type="AlphaFoldDB" id="A0A3R8S4P1"/>
<organism evidence="6 7">
    <name type="scientific">Aquabacterium soli</name>
    <dbReference type="NCBI Taxonomy" id="2493092"/>
    <lineage>
        <taxon>Bacteria</taxon>
        <taxon>Pseudomonadati</taxon>
        <taxon>Pseudomonadota</taxon>
        <taxon>Betaproteobacteria</taxon>
        <taxon>Burkholderiales</taxon>
        <taxon>Aquabacterium</taxon>
    </lineage>
</organism>
<reference evidence="6 7" key="1">
    <citation type="submission" date="2018-12" db="EMBL/GenBank/DDBJ databases">
        <title>The whole draft genome of Aquabacterium sp. SJQ9.</title>
        <authorList>
            <person name="Sun L."/>
            <person name="Gao X."/>
            <person name="Chen W."/>
            <person name="Huang K."/>
        </authorList>
    </citation>
    <scope>NUCLEOTIDE SEQUENCE [LARGE SCALE GENOMIC DNA]</scope>
    <source>
        <strain evidence="6 7">SJQ9</strain>
    </source>
</reference>
<feature type="domain" description="Transglycosylase SLT" evidence="5">
    <location>
        <begin position="575"/>
        <end position="681"/>
    </location>
</feature>
<evidence type="ECO:0000313" key="7">
    <source>
        <dbReference type="Proteomes" id="UP000269265"/>
    </source>
</evidence>
<accession>A0A3R8S4P1</accession>
<dbReference type="CDD" id="cd13401">
    <property type="entry name" value="Slt70-like"/>
    <property type="match status" value="1"/>
</dbReference>
<comment type="similarity">
    <text evidence="1">Belongs to the transglycosylase Slt family.</text>
</comment>
<sequence>MRLWTDHMGARKAWAPRWLAAPAALLAALATMAPPPAQAQTTGEDTLMAARSAFLQRDRSRLAAARDTLMNQNHPLAAWADFWFMQSRLIEAGPTEVDQFLARWGDAYVADRLRNDWLLELGRRRDWKTFARVQPYFRMNDDRDVTCLGVLARQQLGVPMQGLGDLREQARQAWWAQKDADFGCDTMAQALFAARILTPADVWRKLRLSQDFAQPKAITQSVRLLGEPTAQAVARLMGNAQRFLMTDNAVRPESMSGNSSGVAISEAVGKKGQKAAKANKRKPARALVPPPPAVPADHVGPLNLLALLRWSSQDPEAAAAALVSPDAARRWHLTREDMAWAWASTGRSAAWRLMPQAITYFERALVPGELTEGSALWATTWHPDTLAWMTRAALRSATSGQPAHWLVVDTAIEAMSPEQKTDPTWVYWKARSLQAQAPAGAAGEPRRQQAREMLARIAQPTSFYGLLAMDDLGRVGAPPRPAKPSRDELQQAAAVPGLDRALRLYDLGLRSEGAREWNYTLSYGKPGGLSDRELMAAAEIACDREYWDRCINTSDRTKQEIDLYQRYPLAFRRDIQVAAKDVGLDPAFMFGLIRQESRFQISARSHVGASGLMQVMPATADWVARRLGMSDYHGGLITDRDTNLKLGAGYLKLVLDDFNGSAPMAAAAYNAGPGRPRKWRDGPRLEPAVWAENVPFNETRDYVKKVVTNAVIYGHVLHGKPLSIKTRLGPVIGPRTSSAPPDDLP</sequence>
<evidence type="ECO:0000313" key="6">
    <source>
        <dbReference type="EMBL" id="RRS02334.1"/>
    </source>
</evidence>
<protein>
    <submittedName>
        <fullName evidence="6">Lytic transglycosylase domain-containing protein</fullName>
    </submittedName>
</protein>
<dbReference type="Gene3D" id="1.25.20.10">
    <property type="entry name" value="Bacterial muramidases"/>
    <property type="match status" value="1"/>
</dbReference>
<evidence type="ECO:0000259" key="5">
    <source>
        <dbReference type="Pfam" id="PF01464"/>
    </source>
</evidence>
<proteinExistence type="inferred from homology"/>
<feature type="region of interest" description="Disordered" evidence="3">
    <location>
        <begin position="270"/>
        <end position="292"/>
    </location>
</feature>
<dbReference type="EMBL" id="RSED01000024">
    <property type="protein sequence ID" value="RRS02334.1"/>
    <property type="molecule type" value="Genomic_DNA"/>
</dbReference>
<evidence type="ECO:0000256" key="1">
    <source>
        <dbReference type="ARBA" id="ARBA00007734"/>
    </source>
</evidence>
<keyword evidence="2 4" id="KW-0732">Signal</keyword>
<dbReference type="GO" id="GO:0004553">
    <property type="term" value="F:hydrolase activity, hydrolyzing O-glycosyl compounds"/>
    <property type="evidence" value="ECO:0007669"/>
    <property type="project" value="InterPro"/>
</dbReference>
<keyword evidence="7" id="KW-1185">Reference proteome</keyword>
<comment type="caution">
    <text evidence="6">The sequence shown here is derived from an EMBL/GenBank/DDBJ whole genome shotgun (WGS) entry which is preliminary data.</text>
</comment>
<dbReference type="Gene3D" id="1.10.530.10">
    <property type="match status" value="1"/>
</dbReference>
<dbReference type="InterPro" id="IPR008258">
    <property type="entry name" value="Transglycosylase_SLT_dom_1"/>
</dbReference>
<dbReference type="SUPFAM" id="SSF48435">
    <property type="entry name" value="Bacterial muramidases"/>
    <property type="match status" value="1"/>
</dbReference>
<dbReference type="Proteomes" id="UP000269265">
    <property type="component" value="Unassembled WGS sequence"/>
</dbReference>
<dbReference type="Pfam" id="PF01464">
    <property type="entry name" value="SLT"/>
    <property type="match status" value="1"/>
</dbReference>
<evidence type="ECO:0000256" key="2">
    <source>
        <dbReference type="ARBA" id="ARBA00022729"/>
    </source>
</evidence>
<gene>
    <name evidence="6" type="ORF">EIP75_20980</name>
</gene>
<feature type="compositionally biased region" description="Basic residues" evidence="3">
    <location>
        <begin position="271"/>
        <end position="284"/>
    </location>
</feature>